<feature type="compositionally biased region" description="Low complexity" evidence="2">
    <location>
        <begin position="20"/>
        <end position="29"/>
    </location>
</feature>
<feature type="compositionally biased region" description="Basic and acidic residues" evidence="2">
    <location>
        <begin position="125"/>
        <end position="143"/>
    </location>
</feature>
<dbReference type="AlphaFoldDB" id="A0AAN6T530"/>
<feature type="region of interest" description="Disordered" evidence="2">
    <location>
        <begin position="109"/>
        <end position="188"/>
    </location>
</feature>
<feature type="non-terminal residue" evidence="3">
    <location>
        <position position="741"/>
    </location>
</feature>
<feature type="compositionally biased region" description="Basic and acidic residues" evidence="2">
    <location>
        <begin position="1"/>
        <end position="19"/>
    </location>
</feature>
<comment type="caution">
    <text evidence="3">The sequence shown here is derived from an EMBL/GenBank/DDBJ whole genome shotgun (WGS) entry which is preliminary data.</text>
</comment>
<keyword evidence="4" id="KW-1185">Reference proteome</keyword>
<gene>
    <name evidence="3" type="ORF">N658DRAFT_389452</name>
</gene>
<feature type="non-terminal residue" evidence="3">
    <location>
        <position position="1"/>
    </location>
</feature>
<feature type="compositionally biased region" description="Low complexity" evidence="2">
    <location>
        <begin position="704"/>
        <end position="716"/>
    </location>
</feature>
<organism evidence="3 4">
    <name type="scientific">Parathielavia hyrcaniae</name>
    <dbReference type="NCBI Taxonomy" id="113614"/>
    <lineage>
        <taxon>Eukaryota</taxon>
        <taxon>Fungi</taxon>
        <taxon>Dikarya</taxon>
        <taxon>Ascomycota</taxon>
        <taxon>Pezizomycotina</taxon>
        <taxon>Sordariomycetes</taxon>
        <taxon>Sordariomycetidae</taxon>
        <taxon>Sordariales</taxon>
        <taxon>Chaetomiaceae</taxon>
        <taxon>Parathielavia</taxon>
    </lineage>
</organism>
<keyword evidence="1" id="KW-0175">Coiled coil</keyword>
<reference evidence="3" key="2">
    <citation type="submission" date="2023-05" db="EMBL/GenBank/DDBJ databases">
        <authorList>
            <consortium name="Lawrence Berkeley National Laboratory"/>
            <person name="Steindorff A."/>
            <person name="Hensen N."/>
            <person name="Bonometti L."/>
            <person name="Westerberg I."/>
            <person name="Brannstrom I.O."/>
            <person name="Guillou S."/>
            <person name="Cros-Aarteil S."/>
            <person name="Calhoun S."/>
            <person name="Haridas S."/>
            <person name="Kuo A."/>
            <person name="Mondo S."/>
            <person name="Pangilinan J."/>
            <person name="Riley R."/>
            <person name="Labutti K."/>
            <person name="Andreopoulos B."/>
            <person name="Lipzen A."/>
            <person name="Chen C."/>
            <person name="Yanf M."/>
            <person name="Daum C."/>
            <person name="Ng V."/>
            <person name="Clum A."/>
            <person name="Ohm R."/>
            <person name="Martin F."/>
            <person name="Silar P."/>
            <person name="Natvig D."/>
            <person name="Lalanne C."/>
            <person name="Gautier V."/>
            <person name="Ament-Velasquez S.L."/>
            <person name="Kruys A."/>
            <person name="Hutchinson M.I."/>
            <person name="Powell A.J."/>
            <person name="Barry K."/>
            <person name="Miller A.N."/>
            <person name="Grigoriev I.V."/>
            <person name="Debuchy R."/>
            <person name="Gladieux P."/>
            <person name="Thoren M.H."/>
            <person name="Johannesson H."/>
        </authorList>
    </citation>
    <scope>NUCLEOTIDE SEQUENCE</scope>
    <source>
        <strain evidence="3">CBS 757.83</strain>
    </source>
</reference>
<accession>A0AAN6T530</accession>
<proteinExistence type="predicted"/>
<name>A0AAN6T530_9PEZI</name>
<evidence type="ECO:0000256" key="1">
    <source>
        <dbReference type="SAM" id="Coils"/>
    </source>
</evidence>
<evidence type="ECO:0000313" key="4">
    <source>
        <dbReference type="Proteomes" id="UP001305647"/>
    </source>
</evidence>
<reference evidence="3" key="1">
    <citation type="journal article" date="2023" name="Mol. Phylogenet. Evol.">
        <title>Genome-scale phylogeny and comparative genomics of the fungal order Sordariales.</title>
        <authorList>
            <person name="Hensen N."/>
            <person name="Bonometti L."/>
            <person name="Westerberg I."/>
            <person name="Brannstrom I.O."/>
            <person name="Guillou S."/>
            <person name="Cros-Aarteil S."/>
            <person name="Calhoun S."/>
            <person name="Haridas S."/>
            <person name="Kuo A."/>
            <person name="Mondo S."/>
            <person name="Pangilinan J."/>
            <person name="Riley R."/>
            <person name="LaButti K."/>
            <person name="Andreopoulos B."/>
            <person name="Lipzen A."/>
            <person name="Chen C."/>
            <person name="Yan M."/>
            <person name="Daum C."/>
            <person name="Ng V."/>
            <person name="Clum A."/>
            <person name="Steindorff A."/>
            <person name="Ohm R.A."/>
            <person name="Martin F."/>
            <person name="Silar P."/>
            <person name="Natvig D.O."/>
            <person name="Lalanne C."/>
            <person name="Gautier V."/>
            <person name="Ament-Velasquez S.L."/>
            <person name="Kruys A."/>
            <person name="Hutchinson M.I."/>
            <person name="Powell A.J."/>
            <person name="Barry K."/>
            <person name="Miller A.N."/>
            <person name="Grigoriev I.V."/>
            <person name="Debuchy R."/>
            <person name="Gladieux P."/>
            <person name="Hiltunen Thoren M."/>
            <person name="Johannesson H."/>
        </authorList>
    </citation>
    <scope>NUCLEOTIDE SEQUENCE</scope>
    <source>
        <strain evidence="3">CBS 757.83</strain>
    </source>
</reference>
<dbReference type="EMBL" id="MU863626">
    <property type="protein sequence ID" value="KAK4104369.1"/>
    <property type="molecule type" value="Genomic_DNA"/>
</dbReference>
<feature type="compositionally biased region" description="Basic and acidic residues" evidence="2">
    <location>
        <begin position="610"/>
        <end position="626"/>
    </location>
</feature>
<evidence type="ECO:0000313" key="3">
    <source>
        <dbReference type="EMBL" id="KAK4104369.1"/>
    </source>
</evidence>
<feature type="region of interest" description="Disordered" evidence="2">
    <location>
        <begin position="610"/>
        <end position="637"/>
    </location>
</feature>
<evidence type="ECO:0000256" key="2">
    <source>
        <dbReference type="SAM" id="MobiDB-lite"/>
    </source>
</evidence>
<sequence>FPAVEPRKDGIVVLRRDSSSSRTSSHNSSATPTHSSPRPSTNPRFNLGPQLALVSNSPPLTPMPGNLLHSVDEEPVTPSSTIVEFGDLGRGHIPSAAQLVENVARSFAQSRVGPSEARSNSKARPGQDSRDGREGRESRDQSRSRSVATPTAPREPRDRSQSTQRRSSNANDARGTPTERNAAGDRGLGEERINRFLQSMAQQAAQSSDSELLQENKSLYQRIAALQRTERELLAENQDLTRKLAALKQHHERRARQWNEGTRRKEIEYEARMRELGEQLLDFVSKNPQKLPGILSNEEISAWFDEQDGAWSKWATTFGHQDANRLAHCLHPMQLQELCADVRAFVRMTDAGSLPPEIVSGGKEALHTLLNGMLANFICDEVIASPMWVFVAASLGTLESPGLVPAKALPGLPGVGFRMDMNSFSAVAPLRPGGPVQTPRSPQFPPPLITSMMPALGSGASFLGLPLKPDMERLVHMLTDAQDENARVSGHHWRAQMMRLFADGGFSLKHVADAGGKESRRSFVESRLNYARKLKERFLGGSARFLLQDQDASGIERLERMLTDMIDDALRFSCRLWTRVAPHRLHGWKDLGSKEVRAATPLVTLCHAQVEVESRNHRSGTPKDKPSASPEESETEQTIVMVVQPAVVTDSIDLPGTSVSSDGVALVWLRARVMLAGPMAVEPGDSSPAGVGTQTSPRLDDESSSLSMSISESAKTPAPPPGTPKAFELLPASSFKPSAAA</sequence>
<feature type="coiled-coil region" evidence="1">
    <location>
        <begin position="216"/>
        <end position="250"/>
    </location>
</feature>
<protein>
    <submittedName>
        <fullName evidence="3">Uncharacterized protein</fullName>
    </submittedName>
</protein>
<feature type="compositionally biased region" description="Polar residues" evidence="2">
    <location>
        <begin position="30"/>
        <end position="44"/>
    </location>
</feature>
<feature type="region of interest" description="Disordered" evidence="2">
    <location>
        <begin position="680"/>
        <end position="741"/>
    </location>
</feature>
<dbReference type="Proteomes" id="UP001305647">
    <property type="component" value="Unassembled WGS sequence"/>
</dbReference>
<feature type="region of interest" description="Disordered" evidence="2">
    <location>
        <begin position="1"/>
        <end position="73"/>
    </location>
</feature>